<dbReference type="GO" id="GO:0016881">
    <property type="term" value="F:acid-amino acid ligase activity"/>
    <property type="evidence" value="ECO:0007669"/>
    <property type="project" value="InterPro"/>
</dbReference>
<dbReference type="EMBL" id="PCWN01000007">
    <property type="protein sequence ID" value="PIR04248.1"/>
    <property type="molecule type" value="Genomic_DNA"/>
</dbReference>
<dbReference type="AlphaFoldDB" id="A0A2H0N5U6"/>
<feature type="domain" description="Mur ligase central" evidence="5">
    <location>
        <begin position="28"/>
        <end position="68"/>
    </location>
</feature>
<accession>A0A2H0N5U6</accession>
<evidence type="ECO:0000256" key="2">
    <source>
        <dbReference type="ARBA" id="ARBA00022741"/>
    </source>
</evidence>
<name>A0A2H0N5U6_9BACT</name>
<dbReference type="InterPro" id="IPR013221">
    <property type="entry name" value="Mur_ligase_cen"/>
</dbReference>
<keyword evidence="3" id="KW-0067">ATP-binding</keyword>
<evidence type="ECO:0000259" key="5">
    <source>
        <dbReference type="Pfam" id="PF08245"/>
    </source>
</evidence>
<feature type="domain" description="Mur ligase central" evidence="5">
    <location>
        <begin position="92"/>
        <end position="242"/>
    </location>
</feature>
<organism evidence="6 7">
    <name type="scientific">Candidatus Magasanikbacteria bacterium CG11_big_fil_rev_8_21_14_0_20_39_34</name>
    <dbReference type="NCBI Taxonomy" id="1974653"/>
    <lineage>
        <taxon>Bacteria</taxon>
        <taxon>Candidatus Magasanikiibacteriota</taxon>
    </lineage>
</organism>
<dbReference type="SUPFAM" id="SSF53244">
    <property type="entry name" value="MurD-like peptide ligases, peptide-binding domain"/>
    <property type="match status" value="1"/>
</dbReference>
<evidence type="ECO:0000313" key="6">
    <source>
        <dbReference type="EMBL" id="PIR04248.1"/>
    </source>
</evidence>
<dbReference type="InterPro" id="IPR051046">
    <property type="entry name" value="MurCDEF_CellWall_CoF430Synth"/>
</dbReference>
<evidence type="ECO:0000256" key="3">
    <source>
        <dbReference type="ARBA" id="ARBA00022840"/>
    </source>
</evidence>
<sequence>MIKIILEKKLRFFSKRIIKKYQPEVVGITGSVGKTSAKEMTTRILASKFVVRGSVGNYNNEIGLPLTIIGKENPGKSLLGWCSVFLHATALLLRKDPNYPEILVLEMGADHPGDISYLTGIAPPSVGVVTAIAPAHMEFFKTIKKLIREKQKVVGCLDKSGVAVLNRDDENVYGMRTKTDAEVITYGFHEQAHVRATDVQVRFSSQTGWPEGLIFKVDYKGSVVPIFLKGVIGDHFVYSVLVGTSIGLMLGMHLVEISQALQTVEMMPGRMRILPGVKETMIIDDTYNASPKATLKALDALVLCCNQKHKGRRIAVLGDMLELGAQTQREHRQIGLCVAEKRVDYFITVGEAMKAAALAAKKGGMKDESVVSFANSLDAGRFLQDFIKSGDTILIKGSQGVRMERIVKEIMAEPLAAKTLLVRQGQKWLET</sequence>
<dbReference type="Pfam" id="PF02875">
    <property type="entry name" value="Mur_ligase_C"/>
    <property type="match status" value="1"/>
</dbReference>
<protein>
    <recommendedName>
        <fullName evidence="8">UDP-N-acetylmuramoyl-tripeptide--D-alanyl-D-alanine ligase</fullName>
    </recommendedName>
</protein>
<dbReference type="Gene3D" id="3.40.1190.10">
    <property type="entry name" value="Mur-like, catalytic domain"/>
    <property type="match status" value="1"/>
</dbReference>
<dbReference type="PANTHER" id="PTHR43024:SF1">
    <property type="entry name" value="UDP-N-ACETYLMURAMOYL-TRIPEPTIDE--D-ALANYL-D-ALANINE LIGASE"/>
    <property type="match status" value="1"/>
</dbReference>
<dbReference type="InterPro" id="IPR004101">
    <property type="entry name" value="Mur_ligase_C"/>
</dbReference>
<dbReference type="Proteomes" id="UP000229600">
    <property type="component" value="Unassembled WGS sequence"/>
</dbReference>
<dbReference type="GO" id="GO:0005524">
    <property type="term" value="F:ATP binding"/>
    <property type="evidence" value="ECO:0007669"/>
    <property type="project" value="UniProtKB-KW"/>
</dbReference>
<evidence type="ECO:0000259" key="4">
    <source>
        <dbReference type="Pfam" id="PF02875"/>
    </source>
</evidence>
<reference evidence="6 7" key="1">
    <citation type="submission" date="2017-09" db="EMBL/GenBank/DDBJ databases">
        <title>Depth-based differentiation of microbial function through sediment-hosted aquifers and enrichment of novel symbionts in the deep terrestrial subsurface.</title>
        <authorList>
            <person name="Probst A.J."/>
            <person name="Ladd B."/>
            <person name="Jarett J.K."/>
            <person name="Geller-Mcgrath D.E."/>
            <person name="Sieber C.M."/>
            <person name="Emerson J.B."/>
            <person name="Anantharaman K."/>
            <person name="Thomas B.C."/>
            <person name="Malmstrom R."/>
            <person name="Stieglmeier M."/>
            <person name="Klingl A."/>
            <person name="Woyke T."/>
            <person name="Ryan C.M."/>
            <person name="Banfield J.F."/>
        </authorList>
    </citation>
    <scope>NUCLEOTIDE SEQUENCE [LARGE SCALE GENOMIC DNA]</scope>
    <source>
        <strain evidence="6">CG11_big_fil_rev_8_21_14_0_20_39_34</strain>
    </source>
</reference>
<gene>
    <name evidence="6" type="ORF">COV59_03640</name>
</gene>
<proteinExistence type="predicted"/>
<feature type="domain" description="Mur ligase C-terminal" evidence="4">
    <location>
        <begin position="269"/>
        <end position="398"/>
    </location>
</feature>
<dbReference type="Pfam" id="PF08245">
    <property type="entry name" value="Mur_ligase_M"/>
    <property type="match status" value="2"/>
</dbReference>
<dbReference type="PANTHER" id="PTHR43024">
    <property type="entry name" value="UDP-N-ACETYLMURAMOYL-TRIPEPTIDE--D-ALANYL-D-ALANINE LIGASE"/>
    <property type="match status" value="1"/>
</dbReference>
<dbReference type="InterPro" id="IPR036615">
    <property type="entry name" value="Mur_ligase_C_dom_sf"/>
</dbReference>
<dbReference type="InterPro" id="IPR036565">
    <property type="entry name" value="Mur-like_cat_sf"/>
</dbReference>
<evidence type="ECO:0008006" key="8">
    <source>
        <dbReference type="Google" id="ProtNLM"/>
    </source>
</evidence>
<keyword evidence="2" id="KW-0547">Nucleotide-binding</keyword>
<evidence type="ECO:0000313" key="7">
    <source>
        <dbReference type="Proteomes" id="UP000229600"/>
    </source>
</evidence>
<dbReference type="SUPFAM" id="SSF53623">
    <property type="entry name" value="MurD-like peptide ligases, catalytic domain"/>
    <property type="match status" value="1"/>
</dbReference>
<dbReference type="Gene3D" id="3.90.190.20">
    <property type="entry name" value="Mur ligase, C-terminal domain"/>
    <property type="match status" value="1"/>
</dbReference>
<comment type="caution">
    <text evidence="6">The sequence shown here is derived from an EMBL/GenBank/DDBJ whole genome shotgun (WGS) entry which is preliminary data.</text>
</comment>
<evidence type="ECO:0000256" key="1">
    <source>
        <dbReference type="ARBA" id="ARBA00022598"/>
    </source>
</evidence>
<keyword evidence="1" id="KW-0436">Ligase</keyword>